<proteinExistence type="inferred from homology"/>
<dbReference type="NCBIfam" id="TIGR01552">
    <property type="entry name" value="phd_fam"/>
    <property type="match status" value="1"/>
</dbReference>
<dbReference type="EMBL" id="JBHUCO010000061">
    <property type="protein sequence ID" value="MFD1523339.1"/>
    <property type="molecule type" value="Genomic_DNA"/>
</dbReference>
<accession>A0ABW4F7D5</accession>
<feature type="region of interest" description="Disordered" evidence="3">
    <location>
        <begin position="91"/>
        <end position="129"/>
    </location>
</feature>
<comment type="caution">
    <text evidence="4">The sequence shown here is derived from an EMBL/GenBank/DDBJ whole genome shotgun (WGS) entry which is preliminary data.</text>
</comment>
<keyword evidence="5" id="KW-1185">Reference proteome</keyword>
<reference evidence="5" key="1">
    <citation type="journal article" date="2019" name="Int. J. Syst. Evol. Microbiol.">
        <title>The Global Catalogue of Microorganisms (GCM) 10K type strain sequencing project: providing services to taxonomists for standard genome sequencing and annotation.</title>
        <authorList>
            <consortium name="The Broad Institute Genomics Platform"/>
            <consortium name="The Broad Institute Genome Sequencing Center for Infectious Disease"/>
            <person name="Wu L."/>
            <person name="Ma J."/>
        </authorList>
    </citation>
    <scope>NUCLEOTIDE SEQUENCE [LARGE SCALE GENOMIC DNA]</scope>
    <source>
        <strain evidence="5">CCM 7043</strain>
    </source>
</reference>
<organism evidence="4 5">
    <name type="scientific">Pseudonocardia yunnanensis</name>
    <dbReference type="NCBI Taxonomy" id="58107"/>
    <lineage>
        <taxon>Bacteria</taxon>
        <taxon>Bacillati</taxon>
        <taxon>Actinomycetota</taxon>
        <taxon>Actinomycetes</taxon>
        <taxon>Pseudonocardiales</taxon>
        <taxon>Pseudonocardiaceae</taxon>
        <taxon>Pseudonocardia</taxon>
    </lineage>
</organism>
<feature type="compositionally biased region" description="Basic residues" evidence="3">
    <location>
        <begin position="97"/>
        <end position="111"/>
    </location>
</feature>
<dbReference type="Pfam" id="PF02604">
    <property type="entry name" value="PhdYeFM_antitox"/>
    <property type="match status" value="1"/>
</dbReference>
<evidence type="ECO:0000313" key="5">
    <source>
        <dbReference type="Proteomes" id="UP001597114"/>
    </source>
</evidence>
<sequence length="129" mass="13884">MTAPEELPISDARDHFADVLGRATYAGQITYITKRGQRVGAVVPVEVAEAAEAAEDAHLSRLAREAEEELDAGASTRPLLDVADELDVVPSPVLRQRSGRGARPLGRRGRNSRSIGSTTADDAKPRERQ</sequence>
<evidence type="ECO:0000313" key="4">
    <source>
        <dbReference type="EMBL" id="MFD1523339.1"/>
    </source>
</evidence>
<evidence type="ECO:0000256" key="2">
    <source>
        <dbReference type="RuleBase" id="RU362080"/>
    </source>
</evidence>
<dbReference type="SUPFAM" id="SSF143120">
    <property type="entry name" value="YefM-like"/>
    <property type="match status" value="1"/>
</dbReference>
<comment type="function">
    <text evidence="2">Antitoxin component of a type II toxin-antitoxin (TA) system.</text>
</comment>
<protein>
    <recommendedName>
        <fullName evidence="2">Antitoxin</fullName>
    </recommendedName>
</protein>
<evidence type="ECO:0000256" key="3">
    <source>
        <dbReference type="SAM" id="MobiDB-lite"/>
    </source>
</evidence>
<name>A0ABW4F7D5_9PSEU</name>
<gene>
    <name evidence="4" type="ORF">ACFSJD_38055</name>
</gene>
<dbReference type="Gene3D" id="3.40.1620.10">
    <property type="entry name" value="YefM-like domain"/>
    <property type="match status" value="1"/>
</dbReference>
<evidence type="ECO:0000256" key="1">
    <source>
        <dbReference type="ARBA" id="ARBA00009981"/>
    </source>
</evidence>
<dbReference type="RefSeq" id="WP_344719513.1">
    <property type="nucleotide sequence ID" value="NZ_BAAAUS010000004.1"/>
</dbReference>
<comment type="similarity">
    <text evidence="1 2">Belongs to the phD/YefM antitoxin family.</text>
</comment>
<dbReference type="InterPro" id="IPR006442">
    <property type="entry name" value="Antitoxin_Phd/YefM"/>
</dbReference>
<dbReference type="InterPro" id="IPR036165">
    <property type="entry name" value="YefM-like_sf"/>
</dbReference>
<dbReference type="Proteomes" id="UP001597114">
    <property type="component" value="Unassembled WGS sequence"/>
</dbReference>